<dbReference type="InterPro" id="IPR001387">
    <property type="entry name" value="Cro/C1-type_HTH"/>
</dbReference>
<dbReference type="RefSeq" id="WP_090396073.1">
    <property type="nucleotide sequence ID" value="NZ_FNEN01000002.1"/>
</dbReference>
<dbReference type="SUPFAM" id="SSF51306">
    <property type="entry name" value="LexA/Signal peptidase"/>
    <property type="match status" value="1"/>
</dbReference>
<dbReference type="EMBL" id="FNEN01000002">
    <property type="protein sequence ID" value="SDI43805.1"/>
    <property type="molecule type" value="Genomic_DNA"/>
</dbReference>
<protein>
    <submittedName>
        <fullName evidence="5">Repressor LexA</fullName>
    </submittedName>
</protein>
<dbReference type="Pfam" id="PF00717">
    <property type="entry name" value="Peptidase_S24"/>
    <property type="match status" value="1"/>
</dbReference>
<proteinExistence type="predicted"/>
<evidence type="ECO:0000259" key="4">
    <source>
        <dbReference type="PROSITE" id="PS50943"/>
    </source>
</evidence>
<dbReference type="Gene3D" id="2.10.109.10">
    <property type="entry name" value="Umud Fragment, subunit A"/>
    <property type="match status" value="1"/>
</dbReference>
<dbReference type="PANTHER" id="PTHR40661:SF3">
    <property type="entry name" value="FELS-1 PROPHAGE TRANSCRIPTIONAL REGULATOR"/>
    <property type="match status" value="1"/>
</dbReference>
<keyword evidence="3" id="KW-0804">Transcription</keyword>
<keyword evidence="6" id="KW-1185">Reference proteome</keyword>
<evidence type="ECO:0000256" key="1">
    <source>
        <dbReference type="ARBA" id="ARBA00023015"/>
    </source>
</evidence>
<name>A0A1G8KK76_9BACI</name>
<evidence type="ECO:0000313" key="6">
    <source>
        <dbReference type="Proteomes" id="UP000198853"/>
    </source>
</evidence>
<dbReference type="InterPro" id="IPR036286">
    <property type="entry name" value="LexA/Signal_pep-like_sf"/>
</dbReference>
<dbReference type="InterPro" id="IPR015927">
    <property type="entry name" value="Peptidase_S24_S26A/B/C"/>
</dbReference>
<keyword evidence="2" id="KW-0238">DNA-binding</keyword>
<gene>
    <name evidence="5" type="ORF">SAMN04488123_102156</name>
</gene>
<dbReference type="PANTHER" id="PTHR40661">
    <property type="match status" value="1"/>
</dbReference>
<dbReference type="CDD" id="cd00093">
    <property type="entry name" value="HTH_XRE"/>
    <property type="match status" value="1"/>
</dbReference>
<evidence type="ECO:0000256" key="3">
    <source>
        <dbReference type="ARBA" id="ARBA00023163"/>
    </source>
</evidence>
<dbReference type="CDD" id="cd06529">
    <property type="entry name" value="S24_LexA-like"/>
    <property type="match status" value="1"/>
</dbReference>
<organism evidence="5 6">
    <name type="scientific">Natribacillus halophilus</name>
    <dbReference type="NCBI Taxonomy" id="549003"/>
    <lineage>
        <taxon>Bacteria</taxon>
        <taxon>Bacillati</taxon>
        <taxon>Bacillota</taxon>
        <taxon>Bacilli</taxon>
        <taxon>Bacillales</taxon>
        <taxon>Bacillaceae</taxon>
        <taxon>Natribacillus</taxon>
    </lineage>
</organism>
<dbReference type="SUPFAM" id="SSF47413">
    <property type="entry name" value="lambda repressor-like DNA-binding domains"/>
    <property type="match status" value="1"/>
</dbReference>
<feature type="domain" description="HTH cro/C1-type" evidence="4">
    <location>
        <begin position="7"/>
        <end position="61"/>
    </location>
</feature>
<dbReference type="Gene3D" id="1.10.260.40">
    <property type="entry name" value="lambda repressor-like DNA-binding domains"/>
    <property type="match status" value="1"/>
</dbReference>
<sequence length="235" mass="26810">MTLSQLIKKLRKENRLTQTELAKRLNVAPTSVSAWERGYNKPLMDKLVTMSKMFDVPIQDFFEEEKREYKKEDNGSNHSIQGGSYVAETSIKYPVQTRELPLYGDIAAGALAIVEGIAAERLEYIDVSTQLLGKHSNADDLFVMKVNGESMNKVIPDDSYVICKPMKLENIQDNDILIFSHDNAYSMKRYYEKDNVVIFSPESTTNKYEEIEIPKDTSNTLRVYAKVIGYSVILD</sequence>
<dbReference type="SMART" id="SM00530">
    <property type="entry name" value="HTH_XRE"/>
    <property type="match status" value="1"/>
</dbReference>
<evidence type="ECO:0000313" key="5">
    <source>
        <dbReference type="EMBL" id="SDI43805.1"/>
    </source>
</evidence>
<reference evidence="5 6" key="1">
    <citation type="submission" date="2016-10" db="EMBL/GenBank/DDBJ databases">
        <authorList>
            <person name="de Groot N.N."/>
        </authorList>
    </citation>
    <scope>NUCLEOTIDE SEQUENCE [LARGE SCALE GENOMIC DNA]</scope>
    <source>
        <strain evidence="5 6">DSM 21771</strain>
    </source>
</reference>
<dbReference type="GO" id="GO:0003677">
    <property type="term" value="F:DNA binding"/>
    <property type="evidence" value="ECO:0007669"/>
    <property type="project" value="UniProtKB-KW"/>
</dbReference>
<dbReference type="InterPro" id="IPR039418">
    <property type="entry name" value="LexA-like"/>
</dbReference>
<dbReference type="Proteomes" id="UP000198853">
    <property type="component" value="Unassembled WGS sequence"/>
</dbReference>
<evidence type="ECO:0000256" key="2">
    <source>
        <dbReference type="ARBA" id="ARBA00023125"/>
    </source>
</evidence>
<dbReference type="PROSITE" id="PS50943">
    <property type="entry name" value="HTH_CROC1"/>
    <property type="match status" value="1"/>
</dbReference>
<accession>A0A1G8KK76</accession>
<dbReference type="OrthoDB" id="194368at2"/>
<keyword evidence="1" id="KW-0805">Transcription regulation</keyword>
<dbReference type="InterPro" id="IPR010982">
    <property type="entry name" value="Lambda_DNA-bd_dom_sf"/>
</dbReference>
<dbReference type="Pfam" id="PF01381">
    <property type="entry name" value="HTH_3"/>
    <property type="match status" value="1"/>
</dbReference>
<dbReference type="AlphaFoldDB" id="A0A1G8KK76"/>